<protein>
    <submittedName>
        <fullName evidence="8">Alpha/beta hydrolase</fullName>
    </submittedName>
</protein>
<accession>A0ABU2DQI2</accession>
<dbReference type="RefSeq" id="WP_310547755.1">
    <property type="nucleotide sequence ID" value="NZ_JAVKGR010000003.1"/>
</dbReference>
<evidence type="ECO:0000313" key="9">
    <source>
        <dbReference type="Proteomes" id="UP001251870"/>
    </source>
</evidence>
<dbReference type="InterPro" id="IPR051601">
    <property type="entry name" value="Serine_prot/Carboxylest_S33"/>
</dbReference>
<proteinExistence type="inferred from homology"/>
<dbReference type="Pfam" id="PF08386">
    <property type="entry name" value="Abhydrolase_4"/>
    <property type="match status" value="1"/>
</dbReference>
<dbReference type="PROSITE" id="PS51257">
    <property type="entry name" value="PROKAR_LIPOPROTEIN"/>
    <property type="match status" value="1"/>
</dbReference>
<reference evidence="8 9" key="1">
    <citation type="submission" date="2023-09" db="EMBL/GenBank/DDBJ databases">
        <title>Description of three actinobacteria isolated from air of manufacturing shop in a pharmaceutical factory.</title>
        <authorList>
            <person name="Zhang D.-F."/>
        </authorList>
    </citation>
    <scope>NUCLEOTIDE SEQUENCE [LARGE SCALE GENOMIC DNA]</scope>
    <source>
        <strain evidence="8 9">LY-0111</strain>
    </source>
</reference>
<keyword evidence="2 6" id="KW-0732">Signal</keyword>
<keyword evidence="3 8" id="KW-0378">Hydrolase</keyword>
<dbReference type="InterPro" id="IPR029058">
    <property type="entry name" value="AB_hydrolase_fold"/>
</dbReference>
<keyword evidence="9" id="KW-1185">Reference proteome</keyword>
<evidence type="ECO:0000256" key="5">
    <source>
        <dbReference type="SAM" id="MobiDB-lite"/>
    </source>
</evidence>
<evidence type="ECO:0000256" key="2">
    <source>
        <dbReference type="ARBA" id="ARBA00022729"/>
    </source>
</evidence>
<feature type="region of interest" description="Disordered" evidence="5">
    <location>
        <begin position="89"/>
        <end position="109"/>
    </location>
</feature>
<keyword evidence="4" id="KW-0175">Coiled coil</keyword>
<evidence type="ECO:0000256" key="1">
    <source>
        <dbReference type="ARBA" id="ARBA00010088"/>
    </source>
</evidence>
<evidence type="ECO:0000313" key="8">
    <source>
        <dbReference type="EMBL" id="MDR8018762.1"/>
    </source>
</evidence>
<feature type="coiled-coil region" evidence="4">
    <location>
        <begin position="170"/>
        <end position="200"/>
    </location>
</feature>
<dbReference type="SUPFAM" id="SSF53474">
    <property type="entry name" value="alpha/beta-Hydrolases"/>
    <property type="match status" value="1"/>
</dbReference>
<feature type="chain" id="PRO_5045371297" evidence="6">
    <location>
        <begin position="20"/>
        <end position="524"/>
    </location>
</feature>
<dbReference type="GO" id="GO:0016787">
    <property type="term" value="F:hydrolase activity"/>
    <property type="evidence" value="ECO:0007669"/>
    <property type="project" value="UniProtKB-KW"/>
</dbReference>
<sequence>MRGRLWAALFAAMALTLTACVPSGEDSDADEQGGQEPAAPSEELAAFYEQSLTWEDCEGSLRCTHVEVPMDYSDPEGETLEIAMVASLPEDETEGTEDSDGSDGSDGDVEYLLTNPGGPGESGYDLVAEMSDYVFSAPLQEHYGIIGFDLRGVHRSAPVECFTDEQMDDYREQTETVDEAEELADELEAAREAARQVGEDCLERTGESLEFVDTESAARDMDVIRAALGQETLHYMGFSYGTHLGITYAELFGDRVGRFVLDGMMDTSIDGQQLSLAQARGFDAAFEDFAQWCAGRESCPVEGEASDVVDAVQELFAQVAQEPVAMPSDRTLSVSVLVEGFILPMYDAQGWPLLEQALTAAVDEQDFTMFQAWADASAGRGPDGSYDWQNSMAFNAVMCLDFPASADDEQIQDDLETMAQEAPTFGPYFGHSGILCGEWPFEASGEPEEPQLDGVEEILFIGTSGDPATPVRWAEDMHQMVPESSLLVYEGEGHIAYAAGDECVEEIVHGYLLDGELFEGRTEC</sequence>
<dbReference type="InterPro" id="IPR013595">
    <property type="entry name" value="Pept_S33_TAP-like_C"/>
</dbReference>
<evidence type="ECO:0000259" key="7">
    <source>
        <dbReference type="Pfam" id="PF08386"/>
    </source>
</evidence>
<evidence type="ECO:0000256" key="6">
    <source>
        <dbReference type="SAM" id="SignalP"/>
    </source>
</evidence>
<feature type="signal peptide" evidence="6">
    <location>
        <begin position="1"/>
        <end position="19"/>
    </location>
</feature>
<dbReference type="Gene3D" id="3.40.50.1820">
    <property type="entry name" value="alpha/beta hydrolase"/>
    <property type="match status" value="1"/>
</dbReference>
<comment type="caution">
    <text evidence="8">The sequence shown here is derived from an EMBL/GenBank/DDBJ whole genome shotgun (WGS) entry which is preliminary data.</text>
</comment>
<organism evidence="8 9">
    <name type="scientific">Nesterenkonia aerolata</name>
    <dbReference type="NCBI Taxonomy" id="3074079"/>
    <lineage>
        <taxon>Bacteria</taxon>
        <taxon>Bacillati</taxon>
        <taxon>Actinomycetota</taxon>
        <taxon>Actinomycetes</taxon>
        <taxon>Micrococcales</taxon>
        <taxon>Micrococcaceae</taxon>
        <taxon>Nesterenkonia</taxon>
    </lineage>
</organism>
<evidence type="ECO:0000256" key="4">
    <source>
        <dbReference type="SAM" id="Coils"/>
    </source>
</evidence>
<dbReference type="PANTHER" id="PTHR43248">
    <property type="entry name" value="2-SUCCINYL-6-HYDROXY-2,4-CYCLOHEXADIENE-1-CARBOXYLATE SYNTHASE"/>
    <property type="match status" value="1"/>
</dbReference>
<evidence type="ECO:0000256" key="3">
    <source>
        <dbReference type="ARBA" id="ARBA00022801"/>
    </source>
</evidence>
<comment type="similarity">
    <text evidence="1">Belongs to the peptidase S33 family.</text>
</comment>
<name>A0ABU2DQI2_9MICC</name>
<feature type="domain" description="Peptidase S33 tripeptidyl aminopeptidase-like C-terminal" evidence="7">
    <location>
        <begin position="423"/>
        <end position="524"/>
    </location>
</feature>
<dbReference type="PANTHER" id="PTHR43248:SF29">
    <property type="entry name" value="TRIPEPTIDYL AMINOPEPTIDASE"/>
    <property type="match status" value="1"/>
</dbReference>
<dbReference type="EMBL" id="JAVKGR010000003">
    <property type="protein sequence ID" value="MDR8018762.1"/>
    <property type="molecule type" value="Genomic_DNA"/>
</dbReference>
<dbReference type="Proteomes" id="UP001251870">
    <property type="component" value="Unassembled WGS sequence"/>
</dbReference>
<gene>
    <name evidence="8" type="ORF">RIL96_04195</name>
</gene>